<dbReference type="Proteomes" id="UP001500460">
    <property type="component" value="Unassembled WGS sequence"/>
</dbReference>
<keyword evidence="1" id="KW-1133">Transmembrane helix</keyword>
<keyword evidence="1" id="KW-0812">Transmembrane</keyword>
<evidence type="ECO:0008006" key="4">
    <source>
        <dbReference type="Google" id="ProtNLM"/>
    </source>
</evidence>
<sequence>MPQAASRGLAWSLVTFGLIAAVAAPGVVYALTEGPARTRNLLICVGVELALIVCVGLYLRAKGRVGA</sequence>
<feature type="transmembrane region" description="Helical" evidence="1">
    <location>
        <begin position="40"/>
        <end position="59"/>
    </location>
</feature>
<evidence type="ECO:0000313" key="2">
    <source>
        <dbReference type="EMBL" id="GAA2445451.1"/>
    </source>
</evidence>
<proteinExistence type="predicted"/>
<evidence type="ECO:0000313" key="3">
    <source>
        <dbReference type="Proteomes" id="UP001500460"/>
    </source>
</evidence>
<keyword evidence="1" id="KW-0472">Membrane</keyword>
<reference evidence="2 3" key="1">
    <citation type="journal article" date="2019" name="Int. J. Syst. Evol. Microbiol.">
        <title>The Global Catalogue of Microorganisms (GCM) 10K type strain sequencing project: providing services to taxonomists for standard genome sequencing and annotation.</title>
        <authorList>
            <consortium name="The Broad Institute Genomics Platform"/>
            <consortium name="The Broad Institute Genome Sequencing Center for Infectious Disease"/>
            <person name="Wu L."/>
            <person name="Ma J."/>
        </authorList>
    </citation>
    <scope>NUCLEOTIDE SEQUENCE [LARGE SCALE GENOMIC DNA]</scope>
    <source>
        <strain evidence="2 3">JCM 6922</strain>
    </source>
</reference>
<organism evidence="2 3">
    <name type="scientific">Streptomyces glaucus</name>
    <dbReference type="NCBI Taxonomy" id="284029"/>
    <lineage>
        <taxon>Bacteria</taxon>
        <taxon>Bacillati</taxon>
        <taxon>Actinomycetota</taxon>
        <taxon>Actinomycetes</taxon>
        <taxon>Kitasatosporales</taxon>
        <taxon>Streptomycetaceae</taxon>
        <taxon>Streptomyces</taxon>
    </lineage>
</organism>
<dbReference type="EMBL" id="BAAATK010000027">
    <property type="protein sequence ID" value="GAA2445451.1"/>
    <property type="molecule type" value="Genomic_DNA"/>
</dbReference>
<accession>A0ABN3JZZ5</accession>
<gene>
    <name evidence="2" type="ORF">GCM10010421_41080</name>
</gene>
<keyword evidence="3" id="KW-1185">Reference proteome</keyword>
<comment type="caution">
    <text evidence="2">The sequence shown here is derived from an EMBL/GenBank/DDBJ whole genome shotgun (WGS) entry which is preliminary data.</text>
</comment>
<name>A0ABN3JZZ5_9ACTN</name>
<evidence type="ECO:0000256" key="1">
    <source>
        <dbReference type="SAM" id="Phobius"/>
    </source>
</evidence>
<protein>
    <recommendedName>
        <fullName evidence="4">Secreted protein</fullName>
    </recommendedName>
</protein>